<evidence type="ECO:0000256" key="6">
    <source>
        <dbReference type="SAM" id="MobiDB-lite"/>
    </source>
</evidence>
<organism evidence="8 9">
    <name type="scientific">Lichtheimia corymbifera JMRC:FSU:9682</name>
    <dbReference type="NCBI Taxonomy" id="1263082"/>
    <lineage>
        <taxon>Eukaryota</taxon>
        <taxon>Fungi</taxon>
        <taxon>Fungi incertae sedis</taxon>
        <taxon>Mucoromycota</taxon>
        <taxon>Mucoromycotina</taxon>
        <taxon>Mucoromycetes</taxon>
        <taxon>Mucorales</taxon>
        <taxon>Lichtheimiaceae</taxon>
        <taxon>Lichtheimia</taxon>
    </lineage>
</organism>
<feature type="domain" description="C2H2-type" evidence="7">
    <location>
        <begin position="109"/>
        <end position="141"/>
    </location>
</feature>
<keyword evidence="2" id="KW-0677">Repeat</keyword>
<dbReference type="Pfam" id="PF00096">
    <property type="entry name" value="zf-C2H2"/>
    <property type="match status" value="4"/>
</dbReference>
<dbReference type="InterPro" id="IPR013087">
    <property type="entry name" value="Znf_C2H2_type"/>
</dbReference>
<dbReference type="GO" id="GO:0000981">
    <property type="term" value="F:DNA-binding transcription factor activity, RNA polymerase II-specific"/>
    <property type="evidence" value="ECO:0007669"/>
    <property type="project" value="UniProtKB-ARBA"/>
</dbReference>
<proteinExistence type="predicted"/>
<feature type="region of interest" description="Disordered" evidence="6">
    <location>
        <begin position="182"/>
        <end position="203"/>
    </location>
</feature>
<dbReference type="AlphaFoldDB" id="A0A068SHN6"/>
<dbReference type="InterPro" id="IPR036236">
    <property type="entry name" value="Znf_C2H2_sf"/>
</dbReference>
<dbReference type="PROSITE" id="PS00028">
    <property type="entry name" value="ZINC_FINGER_C2H2_1"/>
    <property type="match status" value="4"/>
</dbReference>
<feature type="domain" description="C2H2-type" evidence="7">
    <location>
        <begin position="79"/>
        <end position="108"/>
    </location>
</feature>
<feature type="domain" description="C2H2-type" evidence="7">
    <location>
        <begin position="49"/>
        <end position="78"/>
    </location>
</feature>
<comment type="caution">
    <text evidence="8">The sequence shown here is derived from an EMBL/GenBank/DDBJ whole genome shotgun (WGS) entry which is preliminary data.</text>
</comment>
<evidence type="ECO:0000256" key="4">
    <source>
        <dbReference type="ARBA" id="ARBA00022833"/>
    </source>
</evidence>
<evidence type="ECO:0000313" key="8">
    <source>
        <dbReference type="EMBL" id="CDH60816.1"/>
    </source>
</evidence>
<dbReference type="Proteomes" id="UP000027586">
    <property type="component" value="Unassembled WGS sequence"/>
</dbReference>
<evidence type="ECO:0000256" key="2">
    <source>
        <dbReference type="ARBA" id="ARBA00022737"/>
    </source>
</evidence>
<keyword evidence="9" id="KW-1185">Reference proteome</keyword>
<dbReference type="PROSITE" id="PS50157">
    <property type="entry name" value="ZINC_FINGER_C2H2_2"/>
    <property type="match status" value="4"/>
</dbReference>
<sequence>MEILELVNQDHAPTETRPFVCSIANCSKTFGRRSDLVRHSRIHTNERPFKCREPDCGKSFIQRSALTVHMRTHSGERPHVCEYPSCNKSFSDSSSLARHRRTHTGKRPYKCPFDGCTKSFVRKTILTKHMKHDHATNGKRPQVQWRPFMEERRLVQQQQQQTQQPCACPDCWPCSSPPPGLLPESPYSSSDEQSSFPSSPPLTTWNSLPSSYRSSYYPQPSQQPAPVAIQHDVLPSLPAYMYMNDKFSSSIRQRHTDLSMFSA</sequence>
<protein>
    <submittedName>
        <fullName evidence="8">Zinc finger protein 32</fullName>
    </submittedName>
</protein>
<dbReference type="VEuPathDB" id="FungiDB:LCOR_11594.1"/>
<evidence type="ECO:0000259" key="7">
    <source>
        <dbReference type="PROSITE" id="PS50157"/>
    </source>
</evidence>
<dbReference type="SMART" id="SM00355">
    <property type="entry name" value="ZnF_C2H2"/>
    <property type="match status" value="4"/>
</dbReference>
<feature type="domain" description="C2H2-type" evidence="7">
    <location>
        <begin position="19"/>
        <end position="48"/>
    </location>
</feature>
<dbReference type="STRING" id="1263082.A0A068SHN6"/>
<reference evidence="8" key="1">
    <citation type="submission" date="2013-08" db="EMBL/GenBank/DDBJ databases">
        <title>Gene expansion shapes genome architecture in the human pathogen Lichtheimia corymbifera: an evolutionary genomics analysis in the ancient terrestrial Mucorales (Mucoromycotina).</title>
        <authorList>
            <person name="Schwartze V.U."/>
            <person name="Winter S."/>
            <person name="Shelest E."/>
            <person name="Marcet-Houben M."/>
            <person name="Horn F."/>
            <person name="Wehner S."/>
            <person name="Hoffmann K."/>
            <person name="Riege K."/>
            <person name="Sammeth M."/>
            <person name="Nowrousian M."/>
            <person name="Valiante V."/>
            <person name="Linde J."/>
            <person name="Jacobsen I.D."/>
            <person name="Marz M."/>
            <person name="Brakhage A.A."/>
            <person name="Gabaldon T."/>
            <person name="Bocker S."/>
            <person name="Voigt K."/>
        </authorList>
    </citation>
    <scope>NUCLEOTIDE SEQUENCE [LARGE SCALE GENOMIC DNA]</scope>
    <source>
        <strain evidence="8">FSU 9682</strain>
    </source>
</reference>
<dbReference type="PANTHER" id="PTHR23235:SF120">
    <property type="entry name" value="KRUPPEL-LIKE FACTOR 15"/>
    <property type="match status" value="1"/>
</dbReference>
<dbReference type="EMBL" id="CBTN010000109">
    <property type="protein sequence ID" value="CDH60816.1"/>
    <property type="molecule type" value="Genomic_DNA"/>
</dbReference>
<accession>A0A068SHN6</accession>
<evidence type="ECO:0000256" key="1">
    <source>
        <dbReference type="ARBA" id="ARBA00022723"/>
    </source>
</evidence>
<keyword evidence="3 5" id="KW-0863">Zinc-finger</keyword>
<dbReference type="SUPFAM" id="SSF57667">
    <property type="entry name" value="beta-beta-alpha zinc fingers"/>
    <property type="match status" value="3"/>
</dbReference>
<dbReference type="OrthoDB" id="654211at2759"/>
<dbReference type="GO" id="GO:0000978">
    <property type="term" value="F:RNA polymerase II cis-regulatory region sequence-specific DNA binding"/>
    <property type="evidence" value="ECO:0007669"/>
    <property type="project" value="TreeGrafter"/>
</dbReference>
<evidence type="ECO:0000256" key="3">
    <source>
        <dbReference type="ARBA" id="ARBA00022771"/>
    </source>
</evidence>
<feature type="compositionally biased region" description="Low complexity" evidence="6">
    <location>
        <begin position="182"/>
        <end position="197"/>
    </location>
</feature>
<dbReference type="PANTHER" id="PTHR23235">
    <property type="entry name" value="KRUEPPEL-LIKE TRANSCRIPTION FACTOR"/>
    <property type="match status" value="1"/>
</dbReference>
<keyword evidence="1" id="KW-0479">Metal-binding</keyword>
<evidence type="ECO:0000256" key="5">
    <source>
        <dbReference type="PROSITE-ProRule" id="PRU00042"/>
    </source>
</evidence>
<evidence type="ECO:0000313" key="9">
    <source>
        <dbReference type="Proteomes" id="UP000027586"/>
    </source>
</evidence>
<gene>
    <name evidence="8" type="ORF">LCOR_11594.1</name>
</gene>
<name>A0A068SHN6_9FUNG</name>
<dbReference type="FunFam" id="3.30.160.60:FF:000072">
    <property type="entry name" value="zinc finger protein 143 isoform X1"/>
    <property type="match status" value="1"/>
</dbReference>
<dbReference type="FunFam" id="3.30.160.60:FF:000125">
    <property type="entry name" value="Putative zinc finger protein 143"/>
    <property type="match status" value="1"/>
</dbReference>
<dbReference type="GO" id="GO:0008270">
    <property type="term" value="F:zinc ion binding"/>
    <property type="evidence" value="ECO:0007669"/>
    <property type="project" value="UniProtKB-KW"/>
</dbReference>
<dbReference type="Gene3D" id="3.30.160.60">
    <property type="entry name" value="Classic Zinc Finger"/>
    <property type="match status" value="4"/>
</dbReference>
<dbReference type="FunFam" id="3.30.160.60:FF:000478">
    <property type="entry name" value="Zinc finger protein 133"/>
    <property type="match status" value="1"/>
</dbReference>
<keyword evidence="4" id="KW-0862">Zinc</keyword>